<evidence type="ECO:0000313" key="3">
    <source>
        <dbReference type="Proteomes" id="UP000176786"/>
    </source>
</evidence>
<dbReference type="Pfam" id="PF14584">
    <property type="entry name" value="DUF4446"/>
    <property type="match status" value="1"/>
</dbReference>
<dbReference type="AlphaFoldDB" id="A0A1F5P6Y0"/>
<accession>A0A1F5P6Y0</accession>
<keyword evidence="1" id="KW-0175">Coiled coil</keyword>
<dbReference type="EMBL" id="MFES01000026">
    <property type="protein sequence ID" value="OGE85522.1"/>
    <property type="molecule type" value="Genomic_DNA"/>
</dbReference>
<evidence type="ECO:0000256" key="1">
    <source>
        <dbReference type="SAM" id="Coils"/>
    </source>
</evidence>
<reference evidence="2 3" key="1">
    <citation type="journal article" date="2016" name="Nat. Commun.">
        <title>Thousands of microbial genomes shed light on interconnected biogeochemical processes in an aquifer system.</title>
        <authorList>
            <person name="Anantharaman K."/>
            <person name="Brown C.T."/>
            <person name="Hug L.A."/>
            <person name="Sharon I."/>
            <person name="Castelle C.J."/>
            <person name="Probst A.J."/>
            <person name="Thomas B.C."/>
            <person name="Singh A."/>
            <person name="Wilkins M.J."/>
            <person name="Karaoz U."/>
            <person name="Brodie E.L."/>
            <person name="Williams K.H."/>
            <person name="Hubbard S.S."/>
            <person name="Banfield J.F."/>
        </authorList>
    </citation>
    <scope>NUCLEOTIDE SEQUENCE [LARGE SCALE GENOMIC DNA]</scope>
</reference>
<gene>
    <name evidence="2" type="ORF">A3J48_00185</name>
</gene>
<name>A0A1F5P6Y0_9BACT</name>
<feature type="coiled-coil region" evidence="1">
    <location>
        <begin position="49"/>
        <end position="83"/>
    </location>
</feature>
<dbReference type="STRING" id="1817832.A3J48_00185"/>
<dbReference type="Proteomes" id="UP000176786">
    <property type="component" value="Unassembled WGS sequence"/>
</dbReference>
<protein>
    <recommendedName>
        <fullName evidence="4">DUF4446 domain-containing protein</fullName>
    </recommendedName>
</protein>
<organism evidence="2 3">
    <name type="scientific">Candidatus Doudnabacteria bacterium RIFCSPHIGHO2_02_FULL_46_11</name>
    <dbReference type="NCBI Taxonomy" id="1817832"/>
    <lineage>
        <taxon>Bacteria</taxon>
        <taxon>Candidatus Doudnaibacteriota</taxon>
    </lineage>
</organism>
<evidence type="ECO:0000313" key="2">
    <source>
        <dbReference type="EMBL" id="OGE85522.1"/>
    </source>
</evidence>
<comment type="caution">
    <text evidence="2">The sequence shown here is derived from an EMBL/GenBank/DDBJ whole genome shotgun (WGS) entry which is preliminary data.</text>
</comment>
<sequence length="157" mass="17822">MQPLLIVSLVLTVLALILSAWNFWSARRNLAWIQKLFTETGHEQFGEVLLSHQRQLRRDQESLKALDERLKQVEGQSVFLLNQVGLVRYNPFSDSGGNMSFSLALINDNGDGAIITGLHSREGMRMYSKSVKNYKSDQVLTDEEIEAVDRARRGNKS</sequence>
<evidence type="ECO:0008006" key="4">
    <source>
        <dbReference type="Google" id="ProtNLM"/>
    </source>
</evidence>
<dbReference type="InterPro" id="IPR027981">
    <property type="entry name" value="DUF4446"/>
</dbReference>
<proteinExistence type="predicted"/>